<evidence type="ECO:0000256" key="6">
    <source>
        <dbReference type="ARBA" id="ARBA00023136"/>
    </source>
</evidence>
<keyword evidence="6 7" id="KW-0472">Membrane</keyword>
<dbReference type="PANTHER" id="PTHR33362:SF2">
    <property type="entry name" value="TRAP TRANSPORTER LARGE PERMEASE PROTEIN"/>
    <property type="match status" value="1"/>
</dbReference>
<dbReference type="InterPro" id="IPR010656">
    <property type="entry name" value="DctM"/>
</dbReference>
<feature type="transmembrane region" description="Helical" evidence="7">
    <location>
        <begin position="52"/>
        <end position="72"/>
    </location>
</feature>
<keyword evidence="2" id="KW-1003">Cell membrane</keyword>
<evidence type="ECO:0000256" key="4">
    <source>
        <dbReference type="ARBA" id="ARBA00022692"/>
    </source>
</evidence>
<feature type="transmembrane region" description="Helical" evidence="7">
    <location>
        <begin position="92"/>
        <end position="125"/>
    </location>
</feature>
<dbReference type="NCBIfam" id="TIGR00786">
    <property type="entry name" value="dctM"/>
    <property type="match status" value="1"/>
</dbReference>
<accession>A0A414LGJ9</accession>
<feature type="transmembrane region" description="Helical" evidence="7">
    <location>
        <begin position="216"/>
        <end position="234"/>
    </location>
</feature>
<protein>
    <submittedName>
        <fullName evidence="9">TRAP transporter large permease</fullName>
    </submittedName>
</protein>
<evidence type="ECO:0000256" key="2">
    <source>
        <dbReference type="ARBA" id="ARBA00022475"/>
    </source>
</evidence>
<dbReference type="EMBL" id="QSKV01000003">
    <property type="protein sequence ID" value="RHE93771.1"/>
    <property type="molecule type" value="Genomic_DNA"/>
</dbReference>
<dbReference type="GO" id="GO:0022857">
    <property type="term" value="F:transmembrane transporter activity"/>
    <property type="evidence" value="ECO:0007669"/>
    <property type="project" value="TreeGrafter"/>
</dbReference>
<evidence type="ECO:0000313" key="10">
    <source>
        <dbReference type="Proteomes" id="UP000285650"/>
    </source>
</evidence>
<proteinExistence type="predicted"/>
<feature type="transmembrane region" description="Helical" evidence="7">
    <location>
        <begin position="6"/>
        <end position="32"/>
    </location>
</feature>
<evidence type="ECO:0000313" key="9">
    <source>
        <dbReference type="EMBL" id="RHE93771.1"/>
    </source>
</evidence>
<reference evidence="9 10" key="1">
    <citation type="submission" date="2018-08" db="EMBL/GenBank/DDBJ databases">
        <title>A genome reference for cultivated species of the human gut microbiota.</title>
        <authorList>
            <person name="Zou Y."/>
            <person name="Xue W."/>
            <person name="Luo G."/>
        </authorList>
    </citation>
    <scope>NUCLEOTIDE SEQUENCE [LARGE SCALE GENOMIC DNA]</scope>
    <source>
        <strain evidence="9 10">AM27-17</strain>
    </source>
</reference>
<name>A0A414LGJ9_9BACE</name>
<gene>
    <name evidence="9" type="ORF">DW712_06840</name>
</gene>
<evidence type="ECO:0000256" key="1">
    <source>
        <dbReference type="ARBA" id="ARBA00004429"/>
    </source>
</evidence>
<keyword evidence="5 7" id="KW-1133">Transmembrane helix</keyword>
<feature type="transmembrane region" description="Helical" evidence="7">
    <location>
        <begin position="240"/>
        <end position="258"/>
    </location>
</feature>
<evidence type="ECO:0000256" key="5">
    <source>
        <dbReference type="ARBA" id="ARBA00022989"/>
    </source>
</evidence>
<dbReference type="PANTHER" id="PTHR33362">
    <property type="entry name" value="SIALIC ACID TRAP TRANSPORTER PERMEASE PROTEIN SIAT-RELATED"/>
    <property type="match status" value="1"/>
</dbReference>
<feature type="transmembrane region" description="Helical" evidence="7">
    <location>
        <begin position="325"/>
        <end position="347"/>
    </location>
</feature>
<feature type="transmembrane region" description="Helical" evidence="7">
    <location>
        <begin position="386"/>
        <end position="405"/>
    </location>
</feature>
<sequence length="446" mass="47511">MTAVLLITFLVLLLFNVPIAFCMLLSSLAALLYADINPIMVALETTRSLSNFYSFLAVPFFILAGEIMSQGGLSMRLISFVKSFLGHKKSGLPFVTIVASQLFGAVSGASAATCAAIGGMMIPALERNGYPRPFSSALSACAGTTGALIPPSIALLLYGTIANVSIEKLFVGGIVPGILIGIGLMIVTSRYAKKFNVVVEEKTCLKERIRCTAKSIWVILLMLIIFGGIMGGLFTATEASAVAVLYALLVSMIIYRQIKIKNLPSLFVAAAKTTAALSFLLACASLFAWTLSIGQIPVIISNALISSSDSIISFFSVDLSPETYFFWKKIIILALLNIALFFISMFIDVAPGLLIVVPVLLPVSEAIGMATGLSAVHFGVLVVSNMIIGLVTPPVGSTLFVASGVGKTTINEMLPYVFRFLIVMLIVQLLITYIPFVSTVLPSLME</sequence>
<evidence type="ECO:0000259" key="8">
    <source>
        <dbReference type="Pfam" id="PF06808"/>
    </source>
</evidence>
<comment type="subcellular location">
    <subcellularLocation>
        <location evidence="1">Cell inner membrane</location>
        <topology evidence="1">Multi-pass membrane protein</topology>
    </subcellularLocation>
</comment>
<feature type="transmembrane region" description="Helical" evidence="7">
    <location>
        <begin position="417"/>
        <end position="436"/>
    </location>
</feature>
<dbReference type="AlphaFoldDB" id="A0A414LGJ9"/>
<evidence type="ECO:0000256" key="3">
    <source>
        <dbReference type="ARBA" id="ARBA00022519"/>
    </source>
</evidence>
<dbReference type="PIRSF" id="PIRSF006066">
    <property type="entry name" value="HI0050"/>
    <property type="match status" value="1"/>
</dbReference>
<comment type="caution">
    <text evidence="9">The sequence shown here is derived from an EMBL/GenBank/DDBJ whole genome shotgun (WGS) entry which is preliminary data.</text>
</comment>
<keyword evidence="3" id="KW-0997">Cell inner membrane</keyword>
<feature type="transmembrane region" description="Helical" evidence="7">
    <location>
        <begin position="354"/>
        <end position="380"/>
    </location>
</feature>
<feature type="transmembrane region" description="Helical" evidence="7">
    <location>
        <begin position="169"/>
        <end position="187"/>
    </location>
</feature>
<feature type="transmembrane region" description="Helical" evidence="7">
    <location>
        <begin position="137"/>
        <end position="157"/>
    </location>
</feature>
<feature type="transmembrane region" description="Helical" evidence="7">
    <location>
        <begin position="279"/>
        <end position="305"/>
    </location>
</feature>
<dbReference type="RefSeq" id="WP_118221378.1">
    <property type="nucleotide sequence ID" value="NZ_JADNIJ010000011.1"/>
</dbReference>
<dbReference type="GO" id="GO:0005886">
    <property type="term" value="C:plasma membrane"/>
    <property type="evidence" value="ECO:0007669"/>
    <property type="project" value="UniProtKB-SubCell"/>
</dbReference>
<keyword evidence="4 7" id="KW-0812">Transmembrane</keyword>
<dbReference type="Pfam" id="PF06808">
    <property type="entry name" value="DctM"/>
    <property type="match status" value="1"/>
</dbReference>
<dbReference type="InterPro" id="IPR004681">
    <property type="entry name" value="TRAP_DctM"/>
</dbReference>
<organism evidence="9 10">
    <name type="scientific">Bacteroides intestinalis</name>
    <dbReference type="NCBI Taxonomy" id="329854"/>
    <lineage>
        <taxon>Bacteria</taxon>
        <taxon>Pseudomonadati</taxon>
        <taxon>Bacteroidota</taxon>
        <taxon>Bacteroidia</taxon>
        <taxon>Bacteroidales</taxon>
        <taxon>Bacteroidaceae</taxon>
        <taxon>Bacteroides</taxon>
    </lineage>
</organism>
<dbReference type="Proteomes" id="UP000285650">
    <property type="component" value="Unassembled WGS sequence"/>
</dbReference>
<feature type="domain" description="TRAP C4-dicarboxylate transport system permease DctM subunit" evidence="8">
    <location>
        <begin position="6"/>
        <end position="435"/>
    </location>
</feature>
<evidence type="ECO:0000256" key="7">
    <source>
        <dbReference type="SAM" id="Phobius"/>
    </source>
</evidence>